<dbReference type="PANTHER" id="PTHR42872">
    <property type="entry name" value="PROTEIN-GLUTAMATE METHYLESTERASE/PROTEIN-GLUTAMINE GLUTAMINASE"/>
    <property type="match status" value="1"/>
</dbReference>
<evidence type="ECO:0000256" key="6">
    <source>
        <dbReference type="PROSITE-ProRule" id="PRU00050"/>
    </source>
</evidence>
<dbReference type="CDD" id="cd17541">
    <property type="entry name" value="REC_CheB-like"/>
    <property type="match status" value="1"/>
</dbReference>
<dbReference type="Proteomes" id="UP000318878">
    <property type="component" value="Unassembled WGS sequence"/>
</dbReference>
<dbReference type="InterPro" id="IPR008248">
    <property type="entry name" value="CheB-like"/>
</dbReference>
<comment type="domain">
    <text evidence="5">Contains a C-terminal catalytic domain, and an N-terminal region which modulates catalytic activity.</text>
</comment>
<keyword evidence="11" id="KW-1185">Reference proteome</keyword>
<dbReference type="SUPFAM" id="SSF52738">
    <property type="entry name" value="Methylesterase CheB, C-terminal domain"/>
    <property type="match status" value="1"/>
</dbReference>
<dbReference type="RefSeq" id="WP_261342471.1">
    <property type="nucleotide sequence ID" value="NZ_SJPF01000004.1"/>
</dbReference>
<evidence type="ECO:0000256" key="5">
    <source>
        <dbReference type="HAMAP-Rule" id="MF_00099"/>
    </source>
</evidence>
<evidence type="ECO:0000256" key="3">
    <source>
        <dbReference type="ARBA" id="ARBA00022801"/>
    </source>
</evidence>
<keyword evidence="2 5" id="KW-0145">Chemotaxis</keyword>
<feature type="active site" evidence="5 6">
    <location>
        <position position="312"/>
    </location>
</feature>
<evidence type="ECO:0000256" key="2">
    <source>
        <dbReference type="ARBA" id="ARBA00022500"/>
    </source>
</evidence>
<gene>
    <name evidence="10" type="primary">cheB_2</name>
    <name evidence="5" type="synonym">cheB</name>
    <name evidence="10" type="ORF">Enr8_36160</name>
</gene>
<dbReference type="Pfam" id="PF01339">
    <property type="entry name" value="CheB_methylest"/>
    <property type="match status" value="1"/>
</dbReference>
<dbReference type="PROSITE" id="PS50110">
    <property type="entry name" value="RESPONSE_REGULATORY"/>
    <property type="match status" value="1"/>
</dbReference>
<name>A0A5C5V1W2_9BACT</name>
<dbReference type="AlphaFoldDB" id="A0A5C5V1W2"/>
<dbReference type="InterPro" id="IPR001789">
    <property type="entry name" value="Sig_transdc_resp-reg_receiver"/>
</dbReference>
<dbReference type="GO" id="GO:0050568">
    <property type="term" value="F:protein-glutamine glutaminase activity"/>
    <property type="evidence" value="ECO:0007669"/>
    <property type="project" value="UniProtKB-UniRule"/>
</dbReference>
<feature type="domain" description="Response regulatory" evidence="8">
    <location>
        <begin position="7"/>
        <end position="124"/>
    </location>
</feature>
<evidence type="ECO:0000313" key="10">
    <source>
        <dbReference type="EMBL" id="TWT31692.1"/>
    </source>
</evidence>
<dbReference type="EC" id="3.1.1.61" evidence="5"/>
<protein>
    <recommendedName>
        <fullName evidence="5">Protein-glutamate methylesterase/protein-glutamine glutaminase</fullName>
        <ecNumber evidence="5">3.1.1.61</ecNumber>
        <ecNumber evidence="5">3.5.1.44</ecNumber>
    </recommendedName>
</protein>
<comment type="catalytic activity">
    <reaction evidence="4 5">
        <text>[protein]-L-glutamate 5-O-methyl ester + H2O = L-glutamyl-[protein] + methanol + H(+)</text>
        <dbReference type="Rhea" id="RHEA:23236"/>
        <dbReference type="Rhea" id="RHEA-COMP:10208"/>
        <dbReference type="Rhea" id="RHEA-COMP:10311"/>
        <dbReference type="ChEBI" id="CHEBI:15377"/>
        <dbReference type="ChEBI" id="CHEBI:15378"/>
        <dbReference type="ChEBI" id="CHEBI:17790"/>
        <dbReference type="ChEBI" id="CHEBI:29973"/>
        <dbReference type="ChEBI" id="CHEBI:82795"/>
        <dbReference type="EC" id="3.1.1.61"/>
    </reaction>
</comment>
<comment type="catalytic activity">
    <reaction evidence="5">
        <text>L-glutaminyl-[protein] + H2O = L-glutamyl-[protein] + NH4(+)</text>
        <dbReference type="Rhea" id="RHEA:16441"/>
        <dbReference type="Rhea" id="RHEA-COMP:10207"/>
        <dbReference type="Rhea" id="RHEA-COMP:10208"/>
        <dbReference type="ChEBI" id="CHEBI:15377"/>
        <dbReference type="ChEBI" id="CHEBI:28938"/>
        <dbReference type="ChEBI" id="CHEBI:29973"/>
        <dbReference type="ChEBI" id="CHEBI:30011"/>
        <dbReference type="EC" id="3.5.1.44"/>
    </reaction>
</comment>
<comment type="PTM">
    <text evidence="5">Phosphorylated by CheA. Phosphorylation of the N-terminal regulatory domain activates the methylesterase activity.</text>
</comment>
<keyword evidence="3 5" id="KW-0378">Hydrolase</keyword>
<dbReference type="PANTHER" id="PTHR42872:SF6">
    <property type="entry name" value="PROTEIN-GLUTAMATE METHYLESTERASE_PROTEIN-GLUTAMINE GLUTAMINASE"/>
    <property type="match status" value="1"/>
</dbReference>
<dbReference type="EC" id="3.5.1.44" evidence="5"/>
<accession>A0A5C5V1W2</accession>
<dbReference type="GO" id="GO:0005737">
    <property type="term" value="C:cytoplasm"/>
    <property type="evidence" value="ECO:0007669"/>
    <property type="project" value="UniProtKB-SubCell"/>
</dbReference>
<keyword evidence="5 7" id="KW-0597">Phosphoprotein</keyword>
<evidence type="ECO:0000259" key="9">
    <source>
        <dbReference type="PROSITE" id="PS50122"/>
    </source>
</evidence>
<feature type="active site" evidence="5 6">
    <location>
        <position position="215"/>
    </location>
</feature>
<comment type="similarity">
    <text evidence="5">Belongs to the CheB family.</text>
</comment>
<keyword evidence="1 5" id="KW-0963">Cytoplasm</keyword>
<dbReference type="SUPFAM" id="SSF52172">
    <property type="entry name" value="CheY-like"/>
    <property type="match status" value="1"/>
</dbReference>
<evidence type="ECO:0000313" key="11">
    <source>
        <dbReference type="Proteomes" id="UP000318878"/>
    </source>
</evidence>
<feature type="domain" description="CheB-type methylesterase" evidence="9">
    <location>
        <begin position="184"/>
        <end position="370"/>
    </location>
</feature>
<dbReference type="SMART" id="SM00448">
    <property type="entry name" value="REC"/>
    <property type="match status" value="1"/>
</dbReference>
<feature type="modified residue" description="4-aspartylphosphate" evidence="5 7">
    <location>
        <position position="58"/>
    </location>
</feature>
<comment type="function">
    <text evidence="5">Involved in chemotaxis. Part of a chemotaxis signal transduction system that modulates chemotaxis in response to various stimuli. Catalyzes the demethylation of specific methylglutamate residues introduced into the chemoreceptors (methyl-accepting chemotaxis proteins or MCP) by CheR. Also mediates the irreversible deamidation of specific glutamine residues to glutamic acid.</text>
</comment>
<comment type="subcellular location">
    <subcellularLocation>
        <location evidence="5">Cytoplasm</location>
    </subcellularLocation>
</comment>
<dbReference type="PIRSF" id="PIRSF000876">
    <property type="entry name" value="RR_chemtxs_CheB"/>
    <property type="match status" value="1"/>
</dbReference>
<evidence type="ECO:0000256" key="7">
    <source>
        <dbReference type="PROSITE-ProRule" id="PRU00169"/>
    </source>
</evidence>
<dbReference type="Pfam" id="PF00072">
    <property type="entry name" value="Response_reg"/>
    <property type="match status" value="1"/>
</dbReference>
<dbReference type="Gene3D" id="3.40.50.2300">
    <property type="match status" value="1"/>
</dbReference>
<evidence type="ECO:0000256" key="1">
    <source>
        <dbReference type="ARBA" id="ARBA00022490"/>
    </source>
</evidence>
<dbReference type="CDD" id="cd16432">
    <property type="entry name" value="CheB_Rec"/>
    <property type="match status" value="1"/>
</dbReference>
<dbReference type="GO" id="GO:0000156">
    <property type="term" value="F:phosphorelay response regulator activity"/>
    <property type="evidence" value="ECO:0007669"/>
    <property type="project" value="InterPro"/>
</dbReference>
<dbReference type="GO" id="GO:0008984">
    <property type="term" value="F:protein-glutamate methylesterase activity"/>
    <property type="evidence" value="ECO:0007669"/>
    <property type="project" value="UniProtKB-UniRule"/>
</dbReference>
<evidence type="ECO:0000259" key="8">
    <source>
        <dbReference type="PROSITE" id="PS50110"/>
    </source>
</evidence>
<dbReference type="InterPro" id="IPR035909">
    <property type="entry name" value="CheB_C"/>
</dbReference>
<feature type="active site" evidence="5 6">
    <location>
        <position position="189"/>
    </location>
</feature>
<dbReference type="GO" id="GO:0006935">
    <property type="term" value="P:chemotaxis"/>
    <property type="evidence" value="ECO:0007669"/>
    <property type="project" value="UniProtKB-UniRule"/>
</dbReference>
<dbReference type="EMBL" id="SJPF01000004">
    <property type="protein sequence ID" value="TWT31692.1"/>
    <property type="molecule type" value="Genomic_DNA"/>
</dbReference>
<dbReference type="HAMAP" id="MF_00099">
    <property type="entry name" value="CheB_chemtxs"/>
    <property type="match status" value="1"/>
</dbReference>
<sequence length="378" mass="40608">MAGKTTRVLIVDDSALMRTLIADQLADVGGIEVCGAASSGQQALQMMKQKEPDVITLDVQMPGMDGLETLDKLLAIRPIPVIMVSAMTQLGGDITLDALERGAFDYVAKPEGLGAAESVMRDDLVRKIRSVADTDVAKVLEIRRARAEVRRKRRAAAGVTKKTSVVRPKQAEPVVANNWPCRCIAIGISTGGPPALTSLFENLPAGLPPIVIVQHMPEQFTRAFAKRLDSISQVKVKEAETGDMLEAGCAYVAPGGRHLEIRRHTRSQTRLEVFDADPVSGHRPSVDVMMRSAAKVFGDTCLGVVMTGMGRDGSDGCKAIRKGGGFVLGQDEASSDIYGMNRVAFIEGNVDKQFDLQDASATIVREAKRLRNGVVSAR</sequence>
<proteinExistence type="inferred from homology"/>
<dbReference type="PROSITE" id="PS50122">
    <property type="entry name" value="CHEB"/>
    <property type="match status" value="1"/>
</dbReference>
<dbReference type="Gene3D" id="3.40.50.180">
    <property type="entry name" value="Methylesterase CheB, C-terminal domain"/>
    <property type="match status" value="1"/>
</dbReference>
<dbReference type="NCBIfam" id="NF001965">
    <property type="entry name" value="PRK00742.1"/>
    <property type="match status" value="1"/>
</dbReference>
<dbReference type="InterPro" id="IPR011006">
    <property type="entry name" value="CheY-like_superfamily"/>
</dbReference>
<dbReference type="InterPro" id="IPR000673">
    <property type="entry name" value="Sig_transdc_resp-reg_Me-estase"/>
</dbReference>
<evidence type="ECO:0000256" key="4">
    <source>
        <dbReference type="ARBA" id="ARBA00048267"/>
    </source>
</evidence>
<comment type="caution">
    <text evidence="10">The sequence shown here is derived from an EMBL/GenBank/DDBJ whole genome shotgun (WGS) entry which is preliminary data.</text>
</comment>
<organism evidence="10 11">
    <name type="scientific">Blastopirellula retiformator</name>
    <dbReference type="NCBI Taxonomy" id="2527970"/>
    <lineage>
        <taxon>Bacteria</taxon>
        <taxon>Pseudomonadati</taxon>
        <taxon>Planctomycetota</taxon>
        <taxon>Planctomycetia</taxon>
        <taxon>Pirellulales</taxon>
        <taxon>Pirellulaceae</taxon>
        <taxon>Blastopirellula</taxon>
    </lineage>
</organism>
<reference evidence="10 11" key="1">
    <citation type="submission" date="2019-02" db="EMBL/GenBank/DDBJ databases">
        <title>Deep-cultivation of Planctomycetes and their phenomic and genomic characterization uncovers novel biology.</title>
        <authorList>
            <person name="Wiegand S."/>
            <person name="Jogler M."/>
            <person name="Boedeker C."/>
            <person name="Pinto D."/>
            <person name="Vollmers J."/>
            <person name="Rivas-Marin E."/>
            <person name="Kohn T."/>
            <person name="Peeters S.H."/>
            <person name="Heuer A."/>
            <person name="Rast P."/>
            <person name="Oberbeckmann S."/>
            <person name="Bunk B."/>
            <person name="Jeske O."/>
            <person name="Meyerdierks A."/>
            <person name="Storesund J.E."/>
            <person name="Kallscheuer N."/>
            <person name="Luecker S."/>
            <person name="Lage O.M."/>
            <person name="Pohl T."/>
            <person name="Merkel B.J."/>
            <person name="Hornburger P."/>
            <person name="Mueller R.-W."/>
            <person name="Bruemmer F."/>
            <person name="Labrenz M."/>
            <person name="Spormann A.M."/>
            <person name="Op Den Camp H."/>
            <person name="Overmann J."/>
            <person name="Amann R."/>
            <person name="Jetten M.S.M."/>
            <person name="Mascher T."/>
            <person name="Medema M.H."/>
            <person name="Devos D.P."/>
            <person name="Kaster A.-K."/>
            <person name="Ovreas L."/>
            <person name="Rohde M."/>
            <person name="Galperin M.Y."/>
            <person name="Jogler C."/>
        </authorList>
    </citation>
    <scope>NUCLEOTIDE SEQUENCE [LARGE SCALE GENOMIC DNA]</scope>
    <source>
        <strain evidence="10 11">Enr8</strain>
    </source>
</reference>